<feature type="region of interest" description="Disordered" evidence="1">
    <location>
        <begin position="1"/>
        <end position="27"/>
    </location>
</feature>
<evidence type="ECO:0000256" key="2">
    <source>
        <dbReference type="SAM" id="Phobius"/>
    </source>
</evidence>
<organism evidence="3">
    <name type="scientific">Streptomyces sp. NBC_00003</name>
    <dbReference type="NCBI Taxonomy" id="2903608"/>
    <lineage>
        <taxon>Bacteria</taxon>
        <taxon>Bacillati</taxon>
        <taxon>Actinomycetota</taxon>
        <taxon>Actinomycetes</taxon>
        <taxon>Kitasatosporales</taxon>
        <taxon>Streptomycetaceae</taxon>
        <taxon>Streptomyces</taxon>
    </lineage>
</organism>
<protein>
    <submittedName>
        <fullName evidence="3">Uncharacterized protein</fullName>
    </submittedName>
</protein>
<sequence>MNNNDMSPEDHASDEQEPAAVSPASRPGRRYVIVPPLKVPMPDFLRSGYPKYVPMAGSSALGYAIVAGRAPEDAHHLWALVVLSIAIMICGTWNQHRQ</sequence>
<dbReference type="AlphaFoldDB" id="A0AAU2V8J7"/>
<keyword evidence="2" id="KW-0812">Transmembrane</keyword>
<gene>
    <name evidence="3" type="ORF">OG549_25715</name>
</gene>
<proteinExistence type="predicted"/>
<keyword evidence="2" id="KW-1133">Transmembrane helix</keyword>
<reference evidence="3" key="1">
    <citation type="submission" date="2022-10" db="EMBL/GenBank/DDBJ databases">
        <title>The complete genomes of actinobacterial strains from the NBC collection.</title>
        <authorList>
            <person name="Joergensen T.S."/>
            <person name="Alvarez Arevalo M."/>
            <person name="Sterndorff E.B."/>
            <person name="Faurdal D."/>
            <person name="Vuksanovic O."/>
            <person name="Mourched A.-S."/>
            <person name="Charusanti P."/>
            <person name="Shaw S."/>
            <person name="Blin K."/>
            <person name="Weber T."/>
        </authorList>
    </citation>
    <scope>NUCLEOTIDE SEQUENCE</scope>
    <source>
        <strain evidence="3">NBC_00003</strain>
    </source>
</reference>
<feature type="transmembrane region" description="Helical" evidence="2">
    <location>
        <begin position="76"/>
        <end position="94"/>
    </location>
</feature>
<evidence type="ECO:0000313" key="3">
    <source>
        <dbReference type="EMBL" id="WTW63768.1"/>
    </source>
</evidence>
<dbReference type="EMBL" id="CP108318">
    <property type="protein sequence ID" value="WTW63768.1"/>
    <property type="molecule type" value="Genomic_DNA"/>
</dbReference>
<name>A0AAU2V8J7_9ACTN</name>
<evidence type="ECO:0000256" key="1">
    <source>
        <dbReference type="SAM" id="MobiDB-lite"/>
    </source>
</evidence>
<accession>A0AAU2V8J7</accession>
<keyword evidence="2" id="KW-0472">Membrane</keyword>